<gene>
    <name evidence="1" type="ORF">Hamer_G011450</name>
</gene>
<dbReference type="AlphaFoldDB" id="A0A8J5JPQ5"/>
<organism evidence="1 2">
    <name type="scientific">Homarus americanus</name>
    <name type="common">American lobster</name>
    <dbReference type="NCBI Taxonomy" id="6706"/>
    <lineage>
        <taxon>Eukaryota</taxon>
        <taxon>Metazoa</taxon>
        <taxon>Ecdysozoa</taxon>
        <taxon>Arthropoda</taxon>
        <taxon>Crustacea</taxon>
        <taxon>Multicrustacea</taxon>
        <taxon>Malacostraca</taxon>
        <taxon>Eumalacostraca</taxon>
        <taxon>Eucarida</taxon>
        <taxon>Decapoda</taxon>
        <taxon>Pleocyemata</taxon>
        <taxon>Astacidea</taxon>
        <taxon>Nephropoidea</taxon>
        <taxon>Nephropidae</taxon>
        <taxon>Homarus</taxon>
    </lineage>
</organism>
<evidence type="ECO:0000313" key="1">
    <source>
        <dbReference type="EMBL" id="KAG7158774.1"/>
    </source>
</evidence>
<proteinExistence type="predicted"/>
<dbReference type="InterPro" id="IPR012334">
    <property type="entry name" value="Pectin_lyas_fold"/>
</dbReference>
<keyword evidence="2" id="KW-1185">Reference proteome</keyword>
<evidence type="ECO:0000313" key="2">
    <source>
        <dbReference type="Proteomes" id="UP000747542"/>
    </source>
</evidence>
<dbReference type="Proteomes" id="UP000747542">
    <property type="component" value="Unassembled WGS sequence"/>
</dbReference>
<sequence length="235" mass="26559">MWEPLNSFVLKNPLQLVSQYSPAPVLQSLIYENRHINIPDNTQHWRIGGCSTVHLSGPTLTSLNNIHTLHLHDIDHVHLAYDFFTQYNSPLQILRLSHCTFDTLQGSLNIHAHKLKNISLEKMNWNDQIDILIQTQEGQQLDLVAIRNSNIKVLGEINLSSRYVHTFVLENNNIGSIKTGAIIQDSHETIIQGNYIGALNFLSMDTDTYNFTLQGNTIKSLALESLVVNSAILLQ</sequence>
<protein>
    <submittedName>
        <fullName evidence="1">Uncharacterized protein</fullName>
    </submittedName>
</protein>
<reference evidence="1" key="1">
    <citation type="journal article" date="2021" name="Sci. Adv.">
        <title>The American lobster genome reveals insights on longevity, neural, and immune adaptations.</title>
        <authorList>
            <person name="Polinski J.M."/>
            <person name="Zimin A.V."/>
            <person name="Clark K.F."/>
            <person name="Kohn A.B."/>
            <person name="Sadowski N."/>
            <person name="Timp W."/>
            <person name="Ptitsyn A."/>
            <person name="Khanna P."/>
            <person name="Romanova D.Y."/>
            <person name="Williams P."/>
            <person name="Greenwood S.J."/>
            <person name="Moroz L.L."/>
            <person name="Walt D.R."/>
            <person name="Bodnar A.G."/>
        </authorList>
    </citation>
    <scope>NUCLEOTIDE SEQUENCE</scope>
    <source>
        <strain evidence="1">GMGI-L3</strain>
    </source>
</reference>
<dbReference type="EMBL" id="JAHLQT010034478">
    <property type="protein sequence ID" value="KAG7158774.1"/>
    <property type="molecule type" value="Genomic_DNA"/>
</dbReference>
<accession>A0A8J5JPQ5</accession>
<name>A0A8J5JPQ5_HOMAM</name>
<dbReference type="Gene3D" id="2.160.20.10">
    <property type="entry name" value="Single-stranded right-handed beta-helix, Pectin lyase-like"/>
    <property type="match status" value="1"/>
</dbReference>
<comment type="caution">
    <text evidence="1">The sequence shown here is derived from an EMBL/GenBank/DDBJ whole genome shotgun (WGS) entry which is preliminary data.</text>
</comment>